<dbReference type="InterPro" id="IPR023214">
    <property type="entry name" value="HAD_sf"/>
</dbReference>
<evidence type="ECO:0000256" key="6">
    <source>
        <dbReference type="ARBA" id="ARBA00022842"/>
    </source>
</evidence>
<dbReference type="AlphaFoldDB" id="A0A2V3ZZ46"/>
<keyword evidence="4 7" id="KW-0479">Metal-binding</keyword>
<dbReference type="Gene3D" id="3.40.50.1000">
    <property type="entry name" value="HAD superfamily/HAD-like"/>
    <property type="match status" value="1"/>
</dbReference>
<dbReference type="GO" id="GO:0046872">
    <property type="term" value="F:metal ion binding"/>
    <property type="evidence" value="ECO:0007669"/>
    <property type="project" value="UniProtKB-KW"/>
</dbReference>
<dbReference type="Proteomes" id="UP000248079">
    <property type="component" value="Unassembled WGS sequence"/>
</dbReference>
<dbReference type="GO" id="GO:0016788">
    <property type="term" value="F:hydrolase activity, acting on ester bonds"/>
    <property type="evidence" value="ECO:0007669"/>
    <property type="project" value="InterPro"/>
</dbReference>
<evidence type="ECO:0000256" key="3">
    <source>
        <dbReference type="ARBA" id="ARBA00011881"/>
    </source>
</evidence>
<dbReference type="Pfam" id="PF08282">
    <property type="entry name" value="Hydrolase_3"/>
    <property type="match status" value="1"/>
</dbReference>
<dbReference type="InterPro" id="IPR010023">
    <property type="entry name" value="KdsC_fam"/>
</dbReference>
<feature type="binding site" evidence="7">
    <location>
        <position position="17"/>
    </location>
    <ligand>
        <name>Mg(2+)</name>
        <dbReference type="ChEBI" id="CHEBI:18420"/>
    </ligand>
</feature>
<dbReference type="EMBL" id="QFLI01000003">
    <property type="protein sequence ID" value="PXY01553.1"/>
    <property type="molecule type" value="Genomic_DNA"/>
</dbReference>
<proteinExistence type="inferred from homology"/>
<organism evidence="8 9">
    <name type="scientific">Marinifilum breve</name>
    <dbReference type="NCBI Taxonomy" id="2184082"/>
    <lineage>
        <taxon>Bacteria</taxon>
        <taxon>Pseudomonadati</taxon>
        <taxon>Bacteroidota</taxon>
        <taxon>Bacteroidia</taxon>
        <taxon>Marinilabiliales</taxon>
        <taxon>Marinifilaceae</taxon>
    </lineage>
</organism>
<evidence type="ECO:0000313" key="8">
    <source>
        <dbReference type="EMBL" id="PXY01553.1"/>
    </source>
</evidence>
<feature type="binding site" evidence="7">
    <location>
        <position position="110"/>
    </location>
    <ligand>
        <name>Mg(2+)</name>
        <dbReference type="ChEBI" id="CHEBI:18420"/>
    </ligand>
</feature>
<evidence type="ECO:0000256" key="4">
    <source>
        <dbReference type="ARBA" id="ARBA00022723"/>
    </source>
</evidence>
<accession>A0A2V3ZZ46</accession>
<dbReference type="RefSeq" id="WP_110360365.1">
    <property type="nucleotide sequence ID" value="NZ_QFLI01000003.1"/>
</dbReference>
<evidence type="ECO:0000256" key="7">
    <source>
        <dbReference type="PIRSR" id="PIRSR006118-2"/>
    </source>
</evidence>
<dbReference type="PANTHER" id="PTHR21485:SF3">
    <property type="entry name" value="N-ACYLNEURAMINATE CYTIDYLYLTRANSFERASE"/>
    <property type="match status" value="1"/>
</dbReference>
<gene>
    <name evidence="8" type="ORF">DF185_08700</name>
</gene>
<dbReference type="SFLD" id="SFLDG01136">
    <property type="entry name" value="C1.6:_Phosphoserine_Phosphatas"/>
    <property type="match status" value="1"/>
</dbReference>
<dbReference type="PIRSF" id="PIRSF006118">
    <property type="entry name" value="KDO8-P_Ptase"/>
    <property type="match status" value="1"/>
</dbReference>
<evidence type="ECO:0000256" key="2">
    <source>
        <dbReference type="ARBA" id="ARBA00005893"/>
    </source>
</evidence>
<feature type="binding site" evidence="7">
    <location>
        <position position="19"/>
    </location>
    <ligand>
        <name>substrate</name>
    </ligand>
</feature>
<keyword evidence="6 7" id="KW-0460">Magnesium</keyword>
<dbReference type="NCBIfam" id="TIGR01662">
    <property type="entry name" value="HAD-SF-IIIA"/>
    <property type="match status" value="1"/>
</dbReference>
<name>A0A2V3ZZ46_9BACT</name>
<dbReference type="NCBIfam" id="TIGR01670">
    <property type="entry name" value="KdsC-phosphatas"/>
    <property type="match status" value="1"/>
</dbReference>
<dbReference type="InterPro" id="IPR036412">
    <property type="entry name" value="HAD-like_sf"/>
</dbReference>
<dbReference type="InterPro" id="IPR006549">
    <property type="entry name" value="HAD-SF_hydro_IIIA"/>
</dbReference>
<protein>
    <submittedName>
        <fullName evidence="8">3-deoxy-D-manno-octulosonate 8-phosphate phosphatase</fullName>
    </submittedName>
</protein>
<comment type="cofactor">
    <cofactor evidence="1 7">
        <name>Mg(2+)</name>
        <dbReference type="ChEBI" id="CHEBI:18420"/>
    </cofactor>
</comment>
<dbReference type="OrthoDB" id="9805604at2"/>
<comment type="caution">
    <text evidence="8">The sequence shown here is derived from an EMBL/GenBank/DDBJ whole genome shotgun (WGS) entry which is preliminary data.</text>
</comment>
<dbReference type="SFLD" id="SFLDG01138">
    <property type="entry name" value="C1.6.2:_Deoxy-d-mannose-octulo"/>
    <property type="match status" value="1"/>
</dbReference>
<comment type="subunit">
    <text evidence="3">Homotetramer.</text>
</comment>
<dbReference type="FunFam" id="3.40.50.1000:FF:000029">
    <property type="entry name" value="3-deoxy-D-manno-octulosonate 8-phosphate phosphatase KdsC"/>
    <property type="match status" value="1"/>
</dbReference>
<dbReference type="SUPFAM" id="SSF56784">
    <property type="entry name" value="HAD-like"/>
    <property type="match status" value="1"/>
</dbReference>
<comment type="similarity">
    <text evidence="2">Belongs to the KdsC family.</text>
</comment>
<keyword evidence="9" id="KW-1185">Reference proteome</keyword>
<dbReference type="InterPro" id="IPR050793">
    <property type="entry name" value="CMP-NeuNAc_synthase"/>
</dbReference>
<reference evidence="8 9" key="1">
    <citation type="submission" date="2018-05" db="EMBL/GenBank/DDBJ databases">
        <title>Marinifilum breve JC075T sp. nov., a marine bacterium isolated from Yongle Blue Hole in the South China Sea.</title>
        <authorList>
            <person name="Fu T."/>
        </authorList>
    </citation>
    <scope>NUCLEOTIDE SEQUENCE [LARGE SCALE GENOMIC DNA]</scope>
    <source>
        <strain evidence="8 9">JC075</strain>
    </source>
</reference>
<dbReference type="GO" id="GO:0008781">
    <property type="term" value="F:N-acylneuraminate cytidylyltransferase activity"/>
    <property type="evidence" value="ECO:0007669"/>
    <property type="project" value="TreeGrafter"/>
</dbReference>
<evidence type="ECO:0000256" key="5">
    <source>
        <dbReference type="ARBA" id="ARBA00022801"/>
    </source>
</evidence>
<dbReference type="SFLD" id="SFLDS00003">
    <property type="entry name" value="Haloacid_Dehalogenase"/>
    <property type="match status" value="1"/>
</dbReference>
<evidence type="ECO:0000256" key="1">
    <source>
        <dbReference type="ARBA" id="ARBA00001946"/>
    </source>
</evidence>
<evidence type="ECO:0000313" key="9">
    <source>
        <dbReference type="Proteomes" id="UP000248079"/>
    </source>
</evidence>
<keyword evidence="5" id="KW-0378">Hydrolase</keyword>
<sequence length="175" mass="19634">MAFFKEDLMKVKAFIFDVDGVLSTESIVIDSNGEMLRTANTKDGYAIQYAIKKGYPVAIITGGFSDAVEKRYRGLGMTDVYMASKNKIKDFEDFIAKHDLDPDNIMYMGDDLPDFEVMKRIGVPTCPANAVEQIKAISNYISDKDGGYGCVRDVIEQVLRAHSKWYESDTNIQSI</sequence>
<dbReference type="PANTHER" id="PTHR21485">
    <property type="entry name" value="HAD SUPERFAMILY MEMBERS CMAS AND KDSC"/>
    <property type="match status" value="1"/>
</dbReference>